<dbReference type="PANTHER" id="PTHR46511:SF1">
    <property type="entry name" value="MORN REPEAT-CONTAINING PROTEIN 3"/>
    <property type="match status" value="1"/>
</dbReference>
<evidence type="ECO:0000256" key="3">
    <source>
        <dbReference type="ARBA" id="ARBA00023329"/>
    </source>
</evidence>
<dbReference type="Proteomes" id="UP000785679">
    <property type="component" value="Unassembled WGS sequence"/>
</dbReference>
<keyword evidence="2" id="KW-0677">Repeat</keyword>
<sequence length="465" mass="54109">MIRCLQIQFQILRRRIQINVYNKFYINKQNIVIIMESKSLTNGSRIGGGTGAFGNSQIGPNGSTQQQPFMHLWKMSDNKAQKNGAHRSVYWVKKKQRQEDGSIKGEKWQHASRYIGDWKDNQKDGFGIQFYKDGNKYEGLWQRDKRHGQGTYWRNEGGKLRREYTGDWFEDKKHGRGTFFYKNGDRYDGYWVAGMPQGEGRMIYANENIYEGQWHEGKRNGYGVLTKRNGDHFEGHWVNDMREGQGSYFYHDKNKLFVGEWVNDQPKTGVYTEVEDDEADKTQKKPFFTDAYVLPPIYELKLTDPTRILERAMERTKRERAKFRAQFIPVEEMFTQAELMDLRNAFEAAAQPGEDHVNMHSLKTLFASMGIFPSDEMLQELLLSCGKNTDEDVISFELFARSVALLLEENAERGSTSSQNDQQDGQDGEGQYEGEENGEEGDEEEMEMGDDPYYNEYDVHDGNYQ</sequence>
<proteinExistence type="predicted"/>
<dbReference type="SUPFAM" id="SSF82185">
    <property type="entry name" value="Histone H3 K4-specific methyltransferase SET7/9 N-terminal domain"/>
    <property type="match status" value="2"/>
</dbReference>
<dbReference type="InterPro" id="IPR011992">
    <property type="entry name" value="EF-hand-dom_pair"/>
</dbReference>
<protein>
    <recommendedName>
        <fullName evidence="4">MORN repeat-containing protein 3</fullName>
    </recommendedName>
</protein>
<evidence type="ECO:0000256" key="2">
    <source>
        <dbReference type="ARBA" id="ARBA00022737"/>
    </source>
</evidence>
<feature type="region of interest" description="Disordered" evidence="6">
    <location>
        <begin position="411"/>
        <end position="465"/>
    </location>
</feature>
<keyword evidence="8" id="KW-1185">Reference proteome</keyword>
<dbReference type="Gene3D" id="2.20.110.10">
    <property type="entry name" value="Histone H3 K4-specific methyltransferase SET7/9 N-terminal domain"/>
    <property type="match status" value="3"/>
</dbReference>
<evidence type="ECO:0000313" key="7">
    <source>
        <dbReference type="EMBL" id="TNV86783.1"/>
    </source>
</evidence>
<comment type="subcellular location">
    <subcellularLocation>
        <location evidence="1">Cytoplasmic vesicle</location>
        <location evidence="1">Secretory vesicle</location>
        <location evidence="1">Acrosome</location>
    </subcellularLocation>
</comment>
<evidence type="ECO:0000256" key="6">
    <source>
        <dbReference type="SAM" id="MobiDB-lite"/>
    </source>
</evidence>
<keyword evidence="3" id="KW-0968">Cytoplasmic vesicle</keyword>
<dbReference type="SUPFAM" id="SSF47473">
    <property type="entry name" value="EF-hand"/>
    <property type="match status" value="1"/>
</dbReference>
<dbReference type="Pfam" id="PF02493">
    <property type="entry name" value="MORN"/>
    <property type="match status" value="6"/>
</dbReference>
<feature type="compositionally biased region" description="Acidic residues" evidence="6">
    <location>
        <begin position="424"/>
        <end position="450"/>
    </location>
</feature>
<dbReference type="OrthoDB" id="270720at2759"/>
<organism evidence="7 8">
    <name type="scientific">Halteria grandinella</name>
    <dbReference type="NCBI Taxonomy" id="5974"/>
    <lineage>
        <taxon>Eukaryota</taxon>
        <taxon>Sar</taxon>
        <taxon>Alveolata</taxon>
        <taxon>Ciliophora</taxon>
        <taxon>Intramacronucleata</taxon>
        <taxon>Spirotrichea</taxon>
        <taxon>Stichotrichia</taxon>
        <taxon>Sporadotrichida</taxon>
        <taxon>Halteriidae</taxon>
        <taxon>Halteria</taxon>
    </lineage>
</organism>
<evidence type="ECO:0000256" key="1">
    <source>
        <dbReference type="ARBA" id="ARBA00004218"/>
    </source>
</evidence>
<evidence type="ECO:0000313" key="8">
    <source>
        <dbReference type="Proteomes" id="UP000785679"/>
    </source>
</evidence>
<dbReference type="InterPro" id="IPR003409">
    <property type="entry name" value="MORN"/>
</dbReference>
<evidence type="ECO:0000256" key="5">
    <source>
        <dbReference type="ARBA" id="ARBA00045851"/>
    </source>
</evidence>
<dbReference type="GO" id="GO:0001669">
    <property type="term" value="C:acrosomal vesicle"/>
    <property type="evidence" value="ECO:0007669"/>
    <property type="project" value="UniProtKB-SubCell"/>
</dbReference>
<dbReference type="AlphaFoldDB" id="A0A8J8P3V5"/>
<gene>
    <name evidence="7" type="ORF">FGO68_gene3354</name>
</gene>
<name>A0A8J8P3V5_HALGN</name>
<comment type="function">
    <text evidence="5">Assembles a suppression complex (suppresome) by tethering SIRT1 and MDM2 to regulate composite modifications of p53/TP53. Confers both deacetylation-mediated functional inactivation, by SIRT1, and ubiquitination-dependent degradation, by MDM2, of p53/TP53, promoting a proliferative and cell survival behaviors. May play a role in the regulation of spermatogenesis.</text>
</comment>
<reference evidence="7" key="1">
    <citation type="submission" date="2019-06" db="EMBL/GenBank/DDBJ databases">
        <authorList>
            <person name="Zheng W."/>
        </authorList>
    </citation>
    <scope>NUCLEOTIDE SEQUENCE</scope>
    <source>
        <strain evidence="7">QDHG01</strain>
    </source>
</reference>
<dbReference type="EMBL" id="RRYP01000837">
    <property type="protein sequence ID" value="TNV86783.1"/>
    <property type="molecule type" value="Genomic_DNA"/>
</dbReference>
<evidence type="ECO:0000256" key="4">
    <source>
        <dbReference type="ARBA" id="ARBA00039854"/>
    </source>
</evidence>
<dbReference type="PANTHER" id="PTHR46511">
    <property type="entry name" value="MORN REPEAT-CONTAINING PROTEIN 3"/>
    <property type="match status" value="1"/>
</dbReference>
<comment type="caution">
    <text evidence="7">The sequence shown here is derived from an EMBL/GenBank/DDBJ whole genome shotgun (WGS) entry which is preliminary data.</text>
</comment>
<dbReference type="Gene3D" id="1.10.238.10">
    <property type="entry name" value="EF-hand"/>
    <property type="match status" value="1"/>
</dbReference>
<accession>A0A8J8P3V5</accession>
<dbReference type="SMART" id="SM00698">
    <property type="entry name" value="MORN"/>
    <property type="match status" value="6"/>
</dbReference>
<dbReference type="InterPro" id="IPR052472">
    <property type="entry name" value="MORN3"/>
</dbReference>